<name>A0AAE9RYU0_9ABAC</name>
<dbReference type="GO" id="GO:0019028">
    <property type="term" value="C:viral capsid"/>
    <property type="evidence" value="ECO:0007669"/>
    <property type="project" value="InterPro"/>
</dbReference>
<dbReference type="EMBL" id="OL685370">
    <property type="protein sequence ID" value="USC25964.1"/>
    <property type="molecule type" value="Genomic_DNA"/>
</dbReference>
<keyword evidence="2" id="KW-1185">Reference proteome</keyword>
<organism evidence="1 2">
    <name type="scientific">Palpita vitrealis nucleopolyhedrovirus</name>
    <dbReference type="NCBI Taxonomy" id="2951960"/>
    <lineage>
        <taxon>Viruses</taxon>
        <taxon>Viruses incertae sedis</taxon>
        <taxon>Naldaviricetes</taxon>
        <taxon>Lefavirales</taxon>
        <taxon>Baculoviridae</taxon>
        <taxon>Alphabaculovirus</taxon>
        <taxon>Alphabaculovirus pavitrealis</taxon>
    </lineage>
</organism>
<dbReference type="InterPro" id="IPR007765">
    <property type="entry name" value="Baculo_p24"/>
</dbReference>
<protein>
    <submittedName>
        <fullName evidence="1">P24</fullName>
    </submittedName>
</protein>
<evidence type="ECO:0000313" key="1">
    <source>
        <dbReference type="EMBL" id="USC25964.1"/>
    </source>
</evidence>
<sequence>MDTKSLTRNFVYSPENSLEVVVINNSEGDYDGYLELNAVIKILSSFVGKNGSTVWANASPSHKLIKNNKHYLHVFGLFKYLQNYNLNNKIHSKEYYTLKKIITDLLSGTQNKTFDPLCEVKTQLCAVQESLNEAISLLNVHVNDSSSQNVNQIKEFVNELQCEHNKKINFITDTILENLKNIKDLMCLNK</sequence>
<accession>A0AAE9RYU0</accession>
<dbReference type="Pfam" id="PF05073">
    <property type="entry name" value="Baculo_p24"/>
    <property type="match status" value="1"/>
</dbReference>
<evidence type="ECO:0000313" key="2">
    <source>
        <dbReference type="Proteomes" id="UP001256712"/>
    </source>
</evidence>
<dbReference type="Proteomes" id="UP001256712">
    <property type="component" value="Segment"/>
</dbReference>
<proteinExistence type="predicted"/>
<reference evidence="1" key="1">
    <citation type="journal article" date="2022" name="J. Invertebr. Pathol.">
        <title>Identification of a new nucleopolyhedrovirus isolated from the olive leaf moth, Palpita vitrealis, from two locations in Egypt.</title>
        <authorList>
            <person name="El-Salamouny S."/>
            <person name="Wennmann J.T."/>
            <person name="Kleespies R.G."/>
            <person name="Richert-Poggeler K.R."/>
            <person name="Mansour A."/>
            <person name="Awad M."/>
            <person name="Agamy E."/>
            <person name="Salama R."/>
            <person name="Jehle J.A."/>
        </authorList>
    </citation>
    <scope>NUCLEOTIDE SEQUENCE</scope>
    <source>
        <strain evidence="1">Giza 2005</strain>
    </source>
</reference>